<gene>
    <name evidence="4" type="ORF">DUNSADRAFT_16755</name>
</gene>
<evidence type="ECO:0000259" key="3">
    <source>
        <dbReference type="Pfam" id="PF20670"/>
    </source>
</evidence>
<feature type="domain" description="DUF6816" evidence="3">
    <location>
        <begin position="101"/>
        <end position="343"/>
    </location>
</feature>
<evidence type="ECO:0000256" key="2">
    <source>
        <dbReference type="SAM" id="MobiDB-lite"/>
    </source>
</evidence>
<organism evidence="4 5">
    <name type="scientific">Dunaliella salina</name>
    <name type="common">Green alga</name>
    <name type="synonym">Protococcus salinus</name>
    <dbReference type="NCBI Taxonomy" id="3046"/>
    <lineage>
        <taxon>Eukaryota</taxon>
        <taxon>Viridiplantae</taxon>
        <taxon>Chlorophyta</taxon>
        <taxon>core chlorophytes</taxon>
        <taxon>Chlorophyceae</taxon>
        <taxon>CS clade</taxon>
        <taxon>Chlamydomonadales</taxon>
        <taxon>Dunaliellaceae</taxon>
        <taxon>Dunaliella</taxon>
    </lineage>
</organism>
<feature type="region of interest" description="Disordered" evidence="2">
    <location>
        <begin position="212"/>
        <end position="232"/>
    </location>
</feature>
<sequence>MLLQHQFRNASLVPRQLQCKSTDGNSVPMHAHPAHSRRTSLLLFQSIAMTGSVTGGCTEPAFAAPLFTQQPGIRELLDPGPGNAIISNPGVSWTLNKRAKQLKYPDWLSGTWEVHASFVDAGFPLGKRFINREVPGFTKGSMIVALADVGAAMERPLVYQSRFLYSAEEGGVVADRPFNIKQQADALLGYAAVQSVNYEPLDNPTRLNVVWTTPRRSGSSDPLDQRNPQQSDLRKAEIFINNREAEPESGQPSSPKAWCGSELYRQVSQAARQGAVGDYMTLTCYEREAVLGDGNVLSEEGAASVVSARMRVAAFLQPQDPLFFESGGKAVAIYDYALRLQRKLT</sequence>
<reference evidence="4" key="1">
    <citation type="submission" date="2017-08" db="EMBL/GenBank/DDBJ databases">
        <authorList>
            <person name="Polle J.E."/>
            <person name="Barry K."/>
            <person name="Cushman J."/>
            <person name="Schmutz J."/>
            <person name="Tran D."/>
            <person name="Hathwaick L.T."/>
            <person name="Yim W.C."/>
            <person name="Jenkins J."/>
            <person name="Mckie-Krisberg Z.M."/>
            <person name="Prochnik S."/>
            <person name="Lindquist E."/>
            <person name="Dockter R.B."/>
            <person name="Adam C."/>
            <person name="Molina H."/>
            <person name="Bunkerborg J."/>
            <person name="Jin E."/>
            <person name="Buchheim M."/>
            <person name="Magnuson J."/>
        </authorList>
    </citation>
    <scope>NUCLEOTIDE SEQUENCE</scope>
    <source>
        <strain evidence="4">CCAP 19/18</strain>
    </source>
</reference>
<evidence type="ECO:0000313" key="5">
    <source>
        <dbReference type="Proteomes" id="UP000815325"/>
    </source>
</evidence>
<feature type="active site" evidence="1">
    <location>
        <position position="325"/>
    </location>
</feature>
<dbReference type="InterPro" id="IPR049213">
    <property type="entry name" value="DUF6816"/>
</dbReference>
<dbReference type="PROSITE" id="PS00687">
    <property type="entry name" value="ALDEHYDE_DEHYDR_GLU"/>
    <property type="match status" value="1"/>
</dbReference>
<dbReference type="Pfam" id="PF20670">
    <property type="entry name" value="DUF6816"/>
    <property type="match status" value="1"/>
</dbReference>
<protein>
    <recommendedName>
        <fullName evidence="3">DUF6816 domain-containing protein</fullName>
    </recommendedName>
</protein>
<accession>A0ABQ7G303</accession>
<comment type="caution">
    <text evidence="4">The sequence shown here is derived from an EMBL/GenBank/DDBJ whole genome shotgun (WGS) entry which is preliminary data.</text>
</comment>
<proteinExistence type="predicted"/>
<evidence type="ECO:0000313" key="4">
    <source>
        <dbReference type="EMBL" id="KAF5828958.1"/>
    </source>
</evidence>
<feature type="compositionally biased region" description="Polar residues" evidence="2">
    <location>
        <begin position="212"/>
        <end position="231"/>
    </location>
</feature>
<name>A0ABQ7G303_DUNSA</name>
<dbReference type="EMBL" id="MU070221">
    <property type="protein sequence ID" value="KAF5828958.1"/>
    <property type="molecule type" value="Genomic_DNA"/>
</dbReference>
<dbReference type="InterPro" id="IPR029510">
    <property type="entry name" value="Ald_DH_CS_GLU"/>
</dbReference>
<dbReference type="Proteomes" id="UP000815325">
    <property type="component" value="Unassembled WGS sequence"/>
</dbReference>
<evidence type="ECO:0000256" key="1">
    <source>
        <dbReference type="PROSITE-ProRule" id="PRU10007"/>
    </source>
</evidence>
<keyword evidence="5" id="KW-1185">Reference proteome</keyword>